<gene>
    <name evidence="1" type="ORF">LWF01_02835</name>
</gene>
<protein>
    <submittedName>
        <fullName evidence="1">Uncharacterized protein</fullName>
    </submittedName>
</protein>
<accession>A0ABY8QUM1</accession>
<name>A0ABY8QUM1_9MICO</name>
<keyword evidence="2" id="KW-1185">Reference proteome</keyword>
<evidence type="ECO:0000313" key="2">
    <source>
        <dbReference type="Proteomes" id="UP001209083"/>
    </source>
</evidence>
<proteinExistence type="predicted"/>
<evidence type="ECO:0000313" key="1">
    <source>
        <dbReference type="EMBL" id="WGW12724.1"/>
    </source>
</evidence>
<organism evidence="1 2">
    <name type="scientific">Saxibacter everestensis</name>
    <dbReference type="NCBI Taxonomy" id="2909229"/>
    <lineage>
        <taxon>Bacteria</taxon>
        <taxon>Bacillati</taxon>
        <taxon>Actinomycetota</taxon>
        <taxon>Actinomycetes</taxon>
        <taxon>Micrococcales</taxon>
        <taxon>Brevibacteriaceae</taxon>
        <taxon>Saxibacter</taxon>
    </lineage>
</organism>
<dbReference type="EMBL" id="CP090958">
    <property type="protein sequence ID" value="WGW12724.1"/>
    <property type="molecule type" value="Genomic_DNA"/>
</dbReference>
<reference evidence="1 2" key="1">
    <citation type="submission" date="2023-05" db="EMBL/GenBank/DDBJ databases">
        <title>Lithophilousrod everest ZFBP1038 complete genpme.</title>
        <authorList>
            <person name="Tian M."/>
        </authorList>
    </citation>
    <scope>NUCLEOTIDE SEQUENCE [LARGE SCALE GENOMIC DNA]</scope>
    <source>
        <strain evidence="1 2">ZFBP1038</strain>
    </source>
</reference>
<dbReference type="RefSeq" id="WP_349639528.1">
    <property type="nucleotide sequence ID" value="NZ_CP090958.1"/>
</dbReference>
<sequence length="101" mass="10889">MNSNGYVDAPVYLQVKGERTRWRASDGKYPVQTAKVVGSTQGRPTKPQPDTVLVKVTLRIPVGAFDPLEPEAIVVVPADLTEAHPVEVEADDPREAGGNQP</sequence>
<dbReference type="Proteomes" id="UP001209083">
    <property type="component" value="Chromosome"/>
</dbReference>